<accession>B0CSD6</accession>
<dbReference type="InterPro" id="IPR044429">
    <property type="entry name" value="SETD4_SET"/>
</dbReference>
<dbReference type="InterPro" id="IPR046341">
    <property type="entry name" value="SET_dom_sf"/>
</dbReference>
<evidence type="ECO:0000256" key="3">
    <source>
        <dbReference type="ARBA" id="ARBA00022691"/>
    </source>
</evidence>
<dbReference type="AlphaFoldDB" id="B0CSD6"/>
<proteinExistence type="predicted"/>
<dbReference type="EMBL" id="DS547092">
    <property type="protein sequence ID" value="EDR14288.1"/>
    <property type="molecule type" value="Genomic_DNA"/>
</dbReference>
<evidence type="ECO:0000259" key="4">
    <source>
        <dbReference type="PROSITE" id="PS50280"/>
    </source>
</evidence>
<evidence type="ECO:0000256" key="2">
    <source>
        <dbReference type="ARBA" id="ARBA00022679"/>
    </source>
</evidence>
<dbReference type="InterPro" id="IPR050600">
    <property type="entry name" value="SETD3_SETD6_MTase"/>
</dbReference>
<dbReference type="PROSITE" id="PS50280">
    <property type="entry name" value="SET"/>
    <property type="match status" value="1"/>
</dbReference>
<keyword evidence="1" id="KW-0489">Methyltransferase</keyword>
<evidence type="ECO:0000256" key="1">
    <source>
        <dbReference type="ARBA" id="ARBA00022603"/>
    </source>
</evidence>
<dbReference type="KEGG" id="lbc:LACBIDRAFT_305970"/>
<dbReference type="FunCoup" id="B0CSD6">
    <property type="interactions" value="110"/>
</dbReference>
<keyword evidence="3" id="KW-0949">S-adenosyl-L-methionine</keyword>
<dbReference type="SUPFAM" id="SSF82199">
    <property type="entry name" value="SET domain"/>
    <property type="match status" value="1"/>
</dbReference>
<dbReference type="OrthoDB" id="341421at2759"/>
<dbReference type="GeneID" id="6071079"/>
<feature type="domain" description="SET" evidence="4">
    <location>
        <begin position="22"/>
        <end position="275"/>
    </location>
</feature>
<dbReference type="CDD" id="cd19177">
    <property type="entry name" value="SET_SETD4"/>
    <property type="match status" value="1"/>
</dbReference>
<dbReference type="HOGENOM" id="CLU_041939_2_1_1"/>
<organism evidence="6">
    <name type="scientific">Laccaria bicolor (strain S238N-H82 / ATCC MYA-4686)</name>
    <name type="common">Bicoloured deceiver</name>
    <name type="synonym">Laccaria laccata var. bicolor</name>
    <dbReference type="NCBI Taxonomy" id="486041"/>
    <lineage>
        <taxon>Eukaryota</taxon>
        <taxon>Fungi</taxon>
        <taxon>Dikarya</taxon>
        <taxon>Basidiomycota</taxon>
        <taxon>Agaricomycotina</taxon>
        <taxon>Agaricomycetes</taxon>
        <taxon>Agaricomycetidae</taxon>
        <taxon>Agaricales</taxon>
        <taxon>Agaricineae</taxon>
        <taxon>Hydnangiaceae</taxon>
        <taxon>Laccaria</taxon>
    </lineage>
</organism>
<evidence type="ECO:0000313" key="6">
    <source>
        <dbReference type="Proteomes" id="UP000001194"/>
    </source>
</evidence>
<dbReference type="PANTHER" id="PTHR13271">
    <property type="entry name" value="UNCHARACTERIZED PUTATIVE METHYLTRANSFERASE"/>
    <property type="match status" value="1"/>
</dbReference>
<dbReference type="Proteomes" id="UP000001194">
    <property type="component" value="Unassembled WGS sequence"/>
</dbReference>
<dbReference type="STRING" id="486041.B0CSD6"/>
<dbReference type="InParanoid" id="B0CSD6"/>
<sequence>MPRLWPSLLSWLDGHGMETSTLPVEPREIPGAGYGLVAVRRIPPATPIFIVPASALLNCNTLQPHYPPKPVLSGTQLVSLHLLLYRPLDHLPSTDPLFGPYISVLPSSFHAHPLTWLWKERVERNENSVESHLLALLPPRVVRDLERVATTFYADWEKVSAYLQENSHVQAKMSYRPAEAPVSNVDLQRNFLWAWLNVNTRCIYHRLKKTQSDPDNMTLCPILDFANHTTQSTPLSTPKNVTNVAPGKKGTEDLTFLSPGDNWALPGQELFLKYGSHSNCTLFVEYGFLTRATERELLEGTAQADVDVGQAIEWLIEGKGNLGLWMKDWLEAEGYWGNWSIHTSPAPAHPSYRLITTLRLYHVLSELGADSDLPENSDEVLDEWRKATLGEREIISEQNEALWKATLLSICNAIIREAEAGVVQVKRRASECTVDWGKWMYENIEMLWKEELHTAKAVVRCIEEDVQF</sequence>
<dbReference type="GO" id="GO:0032259">
    <property type="term" value="P:methylation"/>
    <property type="evidence" value="ECO:0007669"/>
    <property type="project" value="UniProtKB-KW"/>
</dbReference>
<dbReference type="PANTHER" id="PTHR13271:SF47">
    <property type="entry name" value="ACTIN-HISTIDINE N-METHYLTRANSFERASE"/>
    <property type="match status" value="1"/>
</dbReference>
<gene>
    <name evidence="5" type="ORF">LACBIDRAFT_305970</name>
</gene>
<keyword evidence="6" id="KW-1185">Reference proteome</keyword>
<keyword evidence="2" id="KW-0808">Transferase</keyword>
<dbReference type="RefSeq" id="XP_001874847.1">
    <property type="nucleotide sequence ID" value="XM_001874812.1"/>
</dbReference>
<protein>
    <submittedName>
        <fullName evidence="5">Predicted protein</fullName>
    </submittedName>
</protein>
<dbReference type="GO" id="GO:0016279">
    <property type="term" value="F:protein-lysine N-methyltransferase activity"/>
    <property type="evidence" value="ECO:0007669"/>
    <property type="project" value="InterPro"/>
</dbReference>
<evidence type="ECO:0000313" key="5">
    <source>
        <dbReference type="EMBL" id="EDR14288.1"/>
    </source>
</evidence>
<name>B0CSD6_LACBS</name>
<dbReference type="InterPro" id="IPR001214">
    <property type="entry name" value="SET_dom"/>
</dbReference>
<reference evidence="5 6" key="1">
    <citation type="journal article" date="2008" name="Nature">
        <title>The genome of Laccaria bicolor provides insights into mycorrhizal symbiosis.</title>
        <authorList>
            <person name="Martin F."/>
            <person name="Aerts A."/>
            <person name="Ahren D."/>
            <person name="Brun A."/>
            <person name="Danchin E.G.J."/>
            <person name="Duchaussoy F."/>
            <person name="Gibon J."/>
            <person name="Kohler A."/>
            <person name="Lindquist E."/>
            <person name="Pereda V."/>
            <person name="Salamov A."/>
            <person name="Shapiro H.J."/>
            <person name="Wuyts J."/>
            <person name="Blaudez D."/>
            <person name="Buee M."/>
            <person name="Brokstein P."/>
            <person name="Canbaeck B."/>
            <person name="Cohen D."/>
            <person name="Courty P.E."/>
            <person name="Coutinho P.M."/>
            <person name="Delaruelle C."/>
            <person name="Detter J.C."/>
            <person name="Deveau A."/>
            <person name="DiFazio S."/>
            <person name="Duplessis S."/>
            <person name="Fraissinet-Tachet L."/>
            <person name="Lucic E."/>
            <person name="Frey-Klett P."/>
            <person name="Fourrey C."/>
            <person name="Feussner I."/>
            <person name="Gay G."/>
            <person name="Grimwood J."/>
            <person name="Hoegger P.J."/>
            <person name="Jain P."/>
            <person name="Kilaru S."/>
            <person name="Labbe J."/>
            <person name="Lin Y.C."/>
            <person name="Legue V."/>
            <person name="Le Tacon F."/>
            <person name="Marmeisse R."/>
            <person name="Melayah D."/>
            <person name="Montanini B."/>
            <person name="Muratet M."/>
            <person name="Nehls U."/>
            <person name="Niculita-Hirzel H."/>
            <person name="Oudot-Le Secq M.P."/>
            <person name="Peter M."/>
            <person name="Quesneville H."/>
            <person name="Rajashekar B."/>
            <person name="Reich M."/>
            <person name="Rouhier N."/>
            <person name="Schmutz J."/>
            <person name="Yin T."/>
            <person name="Chalot M."/>
            <person name="Henrissat B."/>
            <person name="Kuees U."/>
            <person name="Lucas S."/>
            <person name="Van de Peer Y."/>
            <person name="Podila G.K."/>
            <person name="Polle A."/>
            <person name="Pukkila P.J."/>
            <person name="Richardson P.M."/>
            <person name="Rouze P."/>
            <person name="Sanders I.R."/>
            <person name="Stajich J.E."/>
            <person name="Tunlid A."/>
            <person name="Tuskan G."/>
            <person name="Grigoriev I.V."/>
        </authorList>
    </citation>
    <scope>NUCLEOTIDE SEQUENCE [LARGE SCALE GENOMIC DNA]</scope>
    <source>
        <strain evidence="6">S238N-H82 / ATCC MYA-4686</strain>
    </source>
</reference>
<dbReference type="Gene3D" id="3.90.1410.10">
    <property type="entry name" value="set domain protein methyltransferase, domain 1"/>
    <property type="match status" value="1"/>
</dbReference>